<evidence type="ECO:0000313" key="4">
    <source>
        <dbReference type="Proteomes" id="UP000198558"/>
    </source>
</evidence>
<feature type="domain" description="GAF" evidence="2">
    <location>
        <begin position="42"/>
        <end position="145"/>
    </location>
</feature>
<keyword evidence="4" id="KW-1185">Reference proteome</keyword>
<dbReference type="Pfam" id="PF01590">
    <property type="entry name" value="GAF"/>
    <property type="match status" value="1"/>
</dbReference>
<accession>A0A1I0H7E2</accession>
<dbReference type="FunFam" id="3.30.450.40:FF:000008">
    <property type="entry name" value="GAF domain-containing proteins"/>
    <property type="match status" value="1"/>
</dbReference>
<dbReference type="AlphaFoldDB" id="A0A1I0H7E2"/>
<reference evidence="4" key="1">
    <citation type="submission" date="2016-10" db="EMBL/GenBank/DDBJ databases">
        <authorList>
            <person name="Varghese N."/>
            <person name="Submissions S."/>
        </authorList>
    </citation>
    <scope>NUCLEOTIDE SEQUENCE [LARGE SCALE GENOMIC DNA]</scope>
    <source>
        <strain evidence="4">DSM 1551</strain>
    </source>
</reference>
<gene>
    <name evidence="3" type="ORF">SAMN04489758_1444</name>
</gene>
<proteinExistence type="inferred from homology"/>
<protein>
    <submittedName>
        <fullName evidence="3">GAF domain-containing protein</fullName>
    </submittedName>
</protein>
<dbReference type="EMBL" id="FOIN01000044">
    <property type="protein sequence ID" value="SET79525.1"/>
    <property type="molecule type" value="Genomic_DNA"/>
</dbReference>
<dbReference type="GO" id="GO:0005829">
    <property type="term" value="C:cytosol"/>
    <property type="evidence" value="ECO:0007669"/>
    <property type="project" value="TreeGrafter"/>
</dbReference>
<dbReference type="InterPro" id="IPR003018">
    <property type="entry name" value="GAF"/>
</dbReference>
<organism evidence="3 4">
    <name type="scientific">Thomasclavelia cocleata</name>
    <dbReference type="NCBI Taxonomy" id="69824"/>
    <lineage>
        <taxon>Bacteria</taxon>
        <taxon>Bacillati</taxon>
        <taxon>Bacillota</taxon>
        <taxon>Erysipelotrichia</taxon>
        <taxon>Erysipelotrichales</taxon>
        <taxon>Coprobacillaceae</taxon>
        <taxon>Thomasclavelia</taxon>
    </lineage>
</organism>
<dbReference type="Proteomes" id="UP000198558">
    <property type="component" value="Unassembled WGS sequence"/>
</dbReference>
<name>A0A1I0H7E2_9FIRM</name>
<dbReference type="InterPro" id="IPR029016">
    <property type="entry name" value="GAF-like_dom_sf"/>
</dbReference>
<dbReference type="OrthoDB" id="9796252at2"/>
<sequence length="157" mass="17671">MYNKKGDDMKEKQLNALLENINYEISLLANMSAFIKQEFKDVSWAGFYLNQDEQLILGPFQGLVACTTIPFDKGVCGACAKNLTTLRVANVHEFSGHIACDSASNSEIVLPIVIDDSLYGVLDLDSTNFDRFQEDDQLILEKLVNILIKHLKRIKNN</sequence>
<evidence type="ECO:0000259" key="2">
    <source>
        <dbReference type="Pfam" id="PF01590"/>
    </source>
</evidence>
<dbReference type="InterPro" id="IPR051330">
    <property type="entry name" value="Phosphatase_reg/MetRdx"/>
</dbReference>
<dbReference type="PANTHER" id="PTHR21021:SF15">
    <property type="entry name" value="FREE METHIONINE-R-SULFOXIDE REDUCTASE"/>
    <property type="match status" value="1"/>
</dbReference>
<dbReference type="Gene3D" id="3.30.450.40">
    <property type="match status" value="1"/>
</dbReference>
<evidence type="ECO:0000256" key="1">
    <source>
        <dbReference type="ARBA" id="ARBA00038454"/>
    </source>
</evidence>
<dbReference type="PANTHER" id="PTHR21021">
    <property type="entry name" value="GAF/PUTATIVE CYTOSKELETAL PROTEIN"/>
    <property type="match status" value="1"/>
</dbReference>
<dbReference type="GO" id="GO:0033745">
    <property type="term" value="F:L-methionine-(R)-S-oxide reductase activity"/>
    <property type="evidence" value="ECO:0007669"/>
    <property type="project" value="TreeGrafter"/>
</dbReference>
<dbReference type="SUPFAM" id="SSF55781">
    <property type="entry name" value="GAF domain-like"/>
    <property type="match status" value="1"/>
</dbReference>
<comment type="similarity">
    <text evidence="1">Belongs to the free Met sulfoxide reductase family.</text>
</comment>
<evidence type="ECO:0000313" key="3">
    <source>
        <dbReference type="EMBL" id="SET79525.1"/>
    </source>
</evidence>
<dbReference type="RefSeq" id="WP_092356222.1">
    <property type="nucleotide sequence ID" value="NZ_PHNQ01000039.1"/>
</dbReference>